<proteinExistence type="predicted"/>
<dbReference type="EMBL" id="WVHS01000002">
    <property type="protein sequence ID" value="MXV16092.1"/>
    <property type="molecule type" value="Genomic_DNA"/>
</dbReference>
<protein>
    <submittedName>
        <fullName evidence="1">SusD/RagB family nutrient-binding outer membrane lipoprotein</fullName>
    </submittedName>
</protein>
<sequence length="493" mass="53602">MKRTNKFILSALLSVSALSGCDKYLDINRDPNSPSEVTEKLMTPSIISTFAYEVAGGLPVRTSVLWTKHLATATAAPHEGNYLITANDVNNFWRTSSYTHIMKTANDMIALAKTNNNPRYSAIGKIMLAWNMSYVTDAFGDAPLTEAFKGESGIIKPKYDKQEDIYKAIQVLLDEGITEAGATTGLKPGTEDFIYAGDMAKWQKLARTLKARFYLRLSNAPGYVAATQANLALTALAAGSITGTADMPKVAYAAKPNAENPWYQYAIDGKWSTSDKPSIFYVSMLVNRNDPRLPYQVSKAAAGANAGKYSGVVNDAPPFALNNYSSIAPFYSAADASLNLLMNSEPAFIKAEAEFLKAGKVVNAAVIAAYNEAVTASMTIYGVAAADITTYLAAHVLSAVPATAYAQIMTEKYIANYLQFESYNDWRRTGYPLLPINNEAYTGLPGGTAPVINSIPVRFPYPSSERSYNQENIPAEIPSAHLQAIIIPVWWDK</sequence>
<dbReference type="Gene3D" id="1.25.40.390">
    <property type="match status" value="1"/>
</dbReference>
<dbReference type="PROSITE" id="PS51257">
    <property type="entry name" value="PROKAR_LIPOPROTEIN"/>
    <property type="match status" value="1"/>
</dbReference>
<organism evidence="1 2">
    <name type="scientific">Hufsiella ginkgonis</name>
    <dbReference type="NCBI Taxonomy" id="2695274"/>
    <lineage>
        <taxon>Bacteria</taxon>
        <taxon>Pseudomonadati</taxon>
        <taxon>Bacteroidota</taxon>
        <taxon>Sphingobacteriia</taxon>
        <taxon>Sphingobacteriales</taxon>
        <taxon>Sphingobacteriaceae</taxon>
        <taxon>Hufsiella</taxon>
    </lineage>
</organism>
<dbReference type="Pfam" id="PF12771">
    <property type="entry name" value="SusD-like_2"/>
    <property type="match status" value="1"/>
</dbReference>
<dbReference type="InterPro" id="IPR041662">
    <property type="entry name" value="SusD-like_2"/>
</dbReference>
<comment type="caution">
    <text evidence="1">The sequence shown here is derived from an EMBL/GenBank/DDBJ whole genome shotgun (WGS) entry which is preliminary data.</text>
</comment>
<evidence type="ECO:0000313" key="1">
    <source>
        <dbReference type="EMBL" id="MXV16092.1"/>
    </source>
</evidence>
<name>A0A7K1XYR7_9SPHI</name>
<dbReference type="InterPro" id="IPR011990">
    <property type="entry name" value="TPR-like_helical_dom_sf"/>
</dbReference>
<accession>A0A7K1XYR7</accession>
<evidence type="ECO:0000313" key="2">
    <source>
        <dbReference type="Proteomes" id="UP000451233"/>
    </source>
</evidence>
<reference evidence="1 2" key="1">
    <citation type="submission" date="2019-11" db="EMBL/GenBank/DDBJ databases">
        <title>Pedobacter sp. HMF7056 Genome sequencing and assembly.</title>
        <authorList>
            <person name="Kang H."/>
            <person name="Kim H."/>
            <person name="Joh K."/>
        </authorList>
    </citation>
    <scope>NUCLEOTIDE SEQUENCE [LARGE SCALE GENOMIC DNA]</scope>
    <source>
        <strain evidence="1 2">HMF7056</strain>
    </source>
</reference>
<keyword evidence="1" id="KW-0449">Lipoprotein</keyword>
<dbReference type="SUPFAM" id="SSF48452">
    <property type="entry name" value="TPR-like"/>
    <property type="match status" value="1"/>
</dbReference>
<dbReference type="Proteomes" id="UP000451233">
    <property type="component" value="Unassembled WGS sequence"/>
</dbReference>
<keyword evidence="2" id="KW-1185">Reference proteome</keyword>
<gene>
    <name evidence="1" type="ORF">GS398_12325</name>
</gene>
<dbReference type="AlphaFoldDB" id="A0A7K1XYR7"/>
<dbReference type="RefSeq" id="WP_160907047.1">
    <property type="nucleotide sequence ID" value="NZ_WVHS01000002.1"/>
</dbReference>